<evidence type="ECO:0000256" key="2">
    <source>
        <dbReference type="ARBA" id="ARBA00023125"/>
    </source>
</evidence>
<proteinExistence type="predicted"/>
<dbReference type="InterPro" id="IPR036388">
    <property type="entry name" value="WH-like_DNA-bd_sf"/>
</dbReference>
<dbReference type="Gene3D" id="1.10.10.10">
    <property type="entry name" value="Winged helix-like DNA-binding domain superfamily/Winged helix DNA-binding domain"/>
    <property type="match status" value="1"/>
</dbReference>
<dbReference type="CDD" id="cd06267">
    <property type="entry name" value="PBP1_LacI_sugar_binding-like"/>
    <property type="match status" value="1"/>
</dbReference>
<dbReference type="InterPro" id="IPR028082">
    <property type="entry name" value="Peripla_BP_I"/>
</dbReference>
<keyword evidence="1" id="KW-0805">Transcription regulation</keyword>
<evidence type="ECO:0000256" key="3">
    <source>
        <dbReference type="ARBA" id="ARBA00023163"/>
    </source>
</evidence>
<dbReference type="Proteomes" id="UP000249260">
    <property type="component" value="Unassembled WGS sequence"/>
</dbReference>
<dbReference type="Pfam" id="PF00392">
    <property type="entry name" value="GntR"/>
    <property type="match status" value="1"/>
</dbReference>
<dbReference type="SUPFAM" id="SSF46785">
    <property type="entry name" value="Winged helix' DNA-binding domain"/>
    <property type="match status" value="1"/>
</dbReference>
<gene>
    <name evidence="5" type="ORF">DL346_06125</name>
</gene>
<keyword evidence="2" id="KW-0238">DNA-binding</keyword>
<evidence type="ECO:0000259" key="4">
    <source>
        <dbReference type="PROSITE" id="PS50949"/>
    </source>
</evidence>
<dbReference type="SMART" id="SM00345">
    <property type="entry name" value="HTH_GNTR"/>
    <property type="match status" value="1"/>
</dbReference>
<dbReference type="Gene3D" id="3.40.50.2300">
    <property type="match status" value="2"/>
</dbReference>
<dbReference type="RefSeq" id="WP_112881147.1">
    <property type="nucleotide sequence ID" value="NZ_QLUW01000001.1"/>
</dbReference>
<evidence type="ECO:0000256" key="1">
    <source>
        <dbReference type="ARBA" id="ARBA00023015"/>
    </source>
</evidence>
<dbReference type="GO" id="GO:0003700">
    <property type="term" value="F:DNA-binding transcription factor activity"/>
    <property type="evidence" value="ECO:0007669"/>
    <property type="project" value="InterPro"/>
</dbReference>
<dbReference type="GO" id="GO:0000976">
    <property type="term" value="F:transcription cis-regulatory region binding"/>
    <property type="evidence" value="ECO:0007669"/>
    <property type="project" value="TreeGrafter"/>
</dbReference>
<sequence length="384" mass="43210">MLNDNKPLYSQILGILRERISQGEYVTGQQLPTELELAEQFGVSRITSKRALIELEREGLIYRRRGSGSFVKKRDEAKTAIEVRTVPASSRIISMILPFVSPNNSLEHMQGVAKYVESKGYYLSIHNSDWSIERERELLISLPKRGTSGIILYPVSTQHNLDVVHALHVNEYPIVTLDQYYNLLSMGSAVSDNFEGGYMAASKLIELGHTRIAFISTVGIQYRSTVRDRFFGYSKALSDNGIPLDIDLFFSDLPREAEGAAPVRREFYKKLLGRLQELRVTAIQAEHDMVAFDCVKAALDLGIRIPEELSIIGFDNNDLSLQADIPLSTLEQNYEEIGRRSAMMVVDQLENGTLQLERAVIPVKWISRHSVGPGPELHDLSELS</sequence>
<dbReference type="PANTHER" id="PTHR30146:SF109">
    <property type="entry name" value="HTH-TYPE TRANSCRIPTIONAL REGULATOR GALS"/>
    <property type="match status" value="1"/>
</dbReference>
<dbReference type="OrthoDB" id="9813468at2"/>
<dbReference type="AlphaFoldDB" id="A0A328U873"/>
<keyword evidence="6" id="KW-1185">Reference proteome</keyword>
<dbReference type="FunFam" id="1.10.10.10:FF:000079">
    <property type="entry name" value="GntR family transcriptional regulator"/>
    <property type="match status" value="1"/>
</dbReference>
<dbReference type="CDD" id="cd07377">
    <property type="entry name" value="WHTH_GntR"/>
    <property type="match status" value="1"/>
</dbReference>
<protein>
    <submittedName>
        <fullName evidence="5">GntR family transcriptional regulator</fullName>
    </submittedName>
</protein>
<dbReference type="Pfam" id="PF13377">
    <property type="entry name" value="Peripla_BP_3"/>
    <property type="match status" value="1"/>
</dbReference>
<evidence type="ECO:0000313" key="6">
    <source>
        <dbReference type="Proteomes" id="UP000249260"/>
    </source>
</evidence>
<dbReference type="SUPFAM" id="SSF53822">
    <property type="entry name" value="Periplasmic binding protein-like I"/>
    <property type="match status" value="1"/>
</dbReference>
<name>A0A328U873_9BACL</name>
<comment type="caution">
    <text evidence="5">The sequence shown here is derived from an EMBL/GenBank/DDBJ whole genome shotgun (WGS) entry which is preliminary data.</text>
</comment>
<accession>A0A328U873</accession>
<dbReference type="InterPro" id="IPR000524">
    <property type="entry name" value="Tscrpt_reg_HTH_GntR"/>
</dbReference>
<dbReference type="InterPro" id="IPR036390">
    <property type="entry name" value="WH_DNA-bd_sf"/>
</dbReference>
<feature type="domain" description="HTH gntR-type" evidence="4">
    <location>
        <begin position="6"/>
        <end position="74"/>
    </location>
</feature>
<dbReference type="EMBL" id="QLUW01000001">
    <property type="protein sequence ID" value="RAP78023.1"/>
    <property type="molecule type" value="Genomic_DNA"/>
</dbReference>
<organism evidence="5 6">
    <name type="scientific">Paenibacillus montanisoli</name>
    <dbReference type="NCBI Taxonomy" id="2081970"/>
    <lineage>
        <taxon>Bacteria</taxon>
        <taxon>Bacillati</taxon>
        <taxon>Bacillota</taxon>
        <taxon>Bacilli</taxon>
        <taxon>Bacillales</taxon>
        <taxon>Paenibacillaceae</taxon>
        <taxon>Paenibacillus</taxon>
    </lineage>
</organism>
<dbReference type="PROSITE" id="PS50949">
    <property type="entry name" value="HTH_GNTR"/>
    <property type="match status" value="1"/>
</dbReference>
<evidence type="ECO:0000313" key="5">
    <source>
        <dbReference type="EMBL" id="RAP78023.1"/>
    </source>
</evidence>
<dbReference type="PRINTS" id="PR00035">
    <property type="entry name" value="HTHGNTR"/>
</dbReference>
<keyword evidence="3" id="KW-0804">Transcription</keyword>
<dbReference type="PANTHER" id="PTHR30146">
    <property type="entry name" value="LACI-RELATED TRANSCRIPTIONAL REPRESSOR"/>
    <property type="match status" value="1"/>
</dbReference>
<reference evidence="5 6" key="1">
    <citation type="submission" date="2018-06" db="EMBL/GenBank/DDBJ databases">
        <title>Paenibacillus montanisoli sp. nov., isolated from mountain area soil.</title>
        <authorList>
            <person name="Wu M."/>
        </authorList>
    </citation>
    <scope>NUCLEOTIDE SEQUENCE [LARGE SCALE GENOMIC DNA]</scope>
    <source>
        <strain evidence="5 6">RA17</strain>
    </source>
</reference>
<dbReference type="InterPro" id="IPR046335">
    <property type="entry name" value="LacI/GalR-like_sensor"/>
</dbReference>